<accession>A0A9N9J0E2</accession>
<feature type="compositionally biased region" description="Low complexity" evidence="1">
    <location>
        <begin position="17"/>
        <end position="28"/>
    </location>
</feature>
<dbReference type="EMBL" id="CAJVPZ010039713">
    <property type="protein sequence ID" value="CAG8758031.1"/>
    <property type="molecule type" value="Genomic_DNA"/>
</dbReference>
<gene>
    <name evidence="2" type="ORF">RFULGI_LOCUS14093</name>
</gene>
<proteinExistence type="predicted"/>
<protein>
    <submittedName>
        <fullName evidence="2">7088_t:CDS:1</fullName>
    </submittedName>
</protein>
<reference evidence="2" key="1">
    <citation type="submission" date="2021-06" db="EMBL/GenBank/DDBJ databases">
        <authorList>
            <person name="Kallberg Y."/>
            <person name="Tangrot J."/>
            <person name="Rosling A."/>
        </authorList>
    </citation>
    <scope>NUCLEOTIDE SEQUENCE</scope>
    <source>
        <strain evidence="2">IN212</strain>
    </source>
</reference>
<dbReference type="AlphaFoldDB" id="A0A9N9J0E2"/>
<dbReference type="Proteomes" id="UP000789396">
    <property type="component" value="Unassembled WGS sequence"/>
</dbReference>
<evidence type="ECO:0000256" key="1">
    <source>
        <dbReference type="SAM" id="MobiDB-lite"/>
    </source>
</evidence>
<feature type="region of interest" description="Disordered" evidence="1">
    <location>
        <begin position="1"/>
        <end position="45"/>
    </location>
</feature>
<evidence type="ECO:0000313" key="3">
    <source>
        <dbReference type="Proteomes" id="UP000789396"/>
    </source>
</evidence>
<feature type="compositionally biased region" description="Polar residues" evidence="1">
    <location>
        <begin position="35"/>
        <end position="45"/>
    </location>
</feature>
<feature type="non-terminal residue" evidence="2">
    <location>
        <position position="197"/>
    </location>
</feature>
<sequence length="197" mass="22912">LEDIHQQDIVDEESLPDNFFKDSNNSNDNFEDQLFESNEPGSIVSNEPKLLMSNESELSVLNEPESLISNKSEPSILDHSESSLLNSENNRNLQRLPLQNIQNTQSQHQLSREYANKSLIEYRNRMKDQMLNKNKHPLEYSINDYVCIAILKIDCNSIDRYTLPCKIISELPDKILMFVKIKLLTYTKQQECNQHLP</sequence>
<comment type="caution">
    <text evidence="2">The sequence shown here is derived from an EMBL/GenBank/DDBJ whole genome shotgun (WGS) entry which is preliminary data.</text>
</comment>
<keyword evidence="3" id="KW-1185">Reference proteome</keyword>
<dbReference type="OrthoDB" id="10472623at2759"/>
<organism evidence="2 3">
    <name type="scientific">Racocetra fulgida</name>
    <dbReference type="NCBI Taxonomy" id="60492"/>
    <lineage>
        <taxon>Eukaryota</taxon>
        <taxon>Fungi</taxon>
        <taxon>Fungi incertae sedis</taxon>
        <taxon>Mucoromycota</taxon>
        <taxon>Glomeromycotina</taxon>
        <taxon>Glomeromycetes</taxon>
        <taxon>Diversisporales</taxon>
        <taxon>Gigasporaceae</taxon>
        <taxon>Racocetra</taxon>
    </lineage>
</organism>
<name>A0A9N9J0E2_9GLOM</name>
<evidence type="ECO:0000313" key="2">
    <source>
        <dbReference type="EMBL" id="CAG8758031.1"/>
    </source>
</evidence>